<reference evidence="1" key="2">
    <citation type="submission" date="2021-09" db="EMBL/GenBank/DDBJ databases">
        <authorList>
            <person name="Gilroy R."/>
        </authorList>
    </citation>
    <scope>NUCLEOTIDE SEQUENCE</scope>
    <source>
        <strain evidence="1">CHK171-7178</strain>
    </source>
</reference>
<dbReference type="Proteomes" id="UP000698173">
    <property type="component" value="Unassembled WGS sequence"/>
</dbReference>
<proteinExistence type="predicted"/>
<protein>
    <submittedName>
        <fullName evidence="1">Short-chain dehydrogenase</fullName>
    </submittedName>
</protein>
<gene>
    <name evidence="1" type="ORF">K8V56_16530</name>
</gene>
<dbReference type="SUPFAM" id="SSF51735">
    <property type="entry name" value="NAD(P)-binding Rossmann-fold domains"/>
    <property type="match status" value="1"/>
</dbReference>
<accession>A0A921KF33</accession>
<comment type="caution">
    <text evidence="1">The sequence shown here is derived from an EMBL/GenBank/DDBJ whole genome shotgun (WGS) entry which is preliminary data.</text>
</comment>
<name>A0A921KF33_SPOPS</name>
<dbReference type="Gene3D" id="3.40.50.720">
    <property type="entry name" value="NAD(P)-binding Rossmann-like Domain"/>
    <property type="match status" value="1"/>
</dbReference>
<reference evidence="1" key="1">
    <citation type="journal article" date="2021" name="PeerJ">
        <title>Extensive microbial diversity within the chicken gut microbiome revealed by metagenomics and culture.</title>
        <authorList>
            <person name="Gilroy R."/>
            <person name="Ravi A."/>
            <person name="Getino M."/>
            <person name="Pursley I."/>
            <person name="Horton D.L."/>
            <person name="Alikhan N.F."/>
            <person name="Baker D."/>
            <person name="Gharbi K."/>
            <person name="Hall N."/>
            <person name="Watson M."/>
            <person name="Adriaenssens E.M."/>
            <person name="Foster-Nyarko E."/>
            <person name="Jarju S."/>
            <person name="Secka A."/>
            <person name="Antonio M."/>
            <person name="Oren A."/>
            <person name="Chaudhuri R.R."/>
            <person name="La Ragione R."/>
            <person name="Hildebrand F."/>
            <person name="Pallen M.J."/>
        </authorList>
    </citation>
    <scope>NUCLEOTIDE SEQUENCE</scope>
    <source>
        <strain evidence="1">CHK171-7178</strain>
    </source>
</reference>
<evidence type="ECO:0000313" key="1">
    <source>
        <dbReference type="EMBL" id="HJF33371.1"/>
    </source>
</evidence>
<organism evidence="1 2">
    <name type="scientific">Sporosarcina psychrophila</name>
    <name type="common">Bacillus psychrophilus</name>
    <dbReference type="NCBI Taxonomy" id="1476"/>
    <lineage>
        <taxon>Bacteria</taxon>
        <taxon>Bacillati</taxon>
        <taxon>Bacillota</taxon>
        <taxon>Bacilli</taxon>
        <taxon>Bacillales</taxon>
        <taxon>Caryophanaceae</taxon>
        <taxon>Sporosarcina</taxon>
    </lineage>
</organism>
<dbReference type="AlphaFoldDB" id="A0A921KF33"/>
<evidence type="ECO:0000313" key="2">
    <source>
        <dbReference type="Proteomes" id="UP000698173"/>
    </source>
</evidence>
<dbReference type="EMBL" id="DYWT01000256">
    <property type="protein sequence ID" value="HJF33371.1"/>
    <property type="molecule type" value="Genomic_DNA"/>
</dbReference>
<dbReference type="InterPro" id="IPR036291">
    <property type="entry name" value="NAD(P)-bd_dom_sf"/>
</dbReference>
<sequence length="179" mass="20460">MKRTNHALVIGGTGMLAGVCLHLAREDYSVSVVGRTFSKFKRLQVEGPPNSIFPLITDYDTDDVYDEINKAIRERGPFDLIISWTPNYSALERICEMNLVDTSYRLFHVKGSRRYFGDEPIHIPSQCNYRKVYLGFVKEDNGSRWLTHDEIANGVIKQIGIDEEVGIIGQIHPYEARPR</sequence>